<dbReference type="PANTHER" id="PTHR43792:SF16">
    <property type="entry name" value="N-ACETYLTRANSFERASE DOMAIN-CONTAINING PROTEIN"/>
    <property type="match status" value="1"/>
</dbReference>
<dbReference type="InterPro" id="IPR000182">
    <property type="entry name" value="GNAT_dom"/>
</dbReference>
<organism evidence="3 4">
    <name type="scientific">Lasiodiplodia hormozganensis</name>
    <dbReference type="NCBI Taxonomy" id="869390"/>
    <lineage>
        <taxon>Eukaryota</taxon>
        <taxon>Fungi</taxon>
        <taxon>Dikarya</taxon>
        <taxon>Ascomycota</taxon>
        <taxon>Pezizomycotina</taxon>
        <taxon>Dothideomycetes</taxon>
        <taxon>Dothideomycetes incertae sedis</taxon>
        <taxon>Botryosphaeriales</taxon>
        <taxon>Botryosphaeriaceae</taxon>
        <taxon>Lasiodiplodia</taxon>
    </lineage>
</organism>
<dbReference type="InterPro" id="IPR016181">
    <property type="entry name" value="Acyl_CoA_acyltransferase"/>
</dbReference>
<keyword evidence="4" id="KW-1185">Reference proteome</keyword>
<proteinExistence type="predicted"/>
<dbReference type="Pfam" id="PF13302">
    <property type="entry name" value="Acetyltransf_3"/>
    <property type="match status" value="1"/>
</dbReference>
<evidence type="ECO:0000313" key="4">
    <source>
        <dbReference type="Proteomes" id="UP001175001"/>
    </source>
</evidence>
<reference evidence="3" key="1">
    <citation type="submission" date="2023-06" db="EMBL/GenBank/DDBJ databases">
        <title>Multi-omics analyses reveal the molecular pathogenesis toolkit of Lasiodiplodia hormozganensis, a cross-kingdom pathogen.</title>
        <authorList>
            <person name="Felix C."/>
            <person name="Meneses R."/>
            <person name="Goncalves M.F.M."/>
            <person name="Tilleman L."/>
            <person name="Duarte A.S."/>
            <person name="Jorrin-Novo J.V."/>
            <person name="Van De Peer Y."/>
            <person name="Deforce D."/>
            <person name="Van Nieuwerburgh F."/>
            <person name="Esteves A.C."/>
            <person name="Alves A."/>
        </authorList>
    </citation>
    <scope>NUCLEOTIDE SEQUENCE</scope>
    <source>
        <strain evidence="3">CBS 339.90</strain>
    </source>
</reference>
<evidence type="ECO:0000313" key="3">
    <source>
        <dbReference type="EMBL" id="KAK0608967.1"/>
    </source>
</evidence>
<dbReference type="Proteomes" id="UP001175001">
    <property type="component" value="Unassembled WGS sequence"/>
</dbReference>
<dbReference type="Gene3D" id="3.40.630.30">
    <property type="match status" value="1"/>
</dbReference>
<evidence type="ECO:0000259" key="2">
    <source>
        <dbReference type="PROSITE" id="PS51186"/>
    </source>
</evidence>
<name>A0AA39W9F3_9PEZI</name>
<comment type="caution">
    <text evidence="3">The sequence shown here is derived from an EMBL/GenBank/DDBJ whole genome shotgun (WGS) entry which is preliminary data.</text>
</comment>
<dbReference type="AlphaFoldDB" id="A0AA39W9F3"/>
<feature type="region of interest" description="Disordered" evidence="1">
    <location>
        <begin position="80"/>
        <end position="101"/>
    </location>
</feature>
<dbReference type="PROSITE" id="PS51186">
    <property type="entry name" value="GNAT"/>
    <property type="match status" value="1"/>
</dbReference>
<gene>
    <name evidence="3" type="primary">ynaD</name>
    <name evidence="3" type="ORF">DIS24_g12632</name>
</gene>
<accession>A0AA39W9F3</accession>
<dbReference type="PANTHER" id="PTHR43792">
    <property type="entry name" value="GNAT FAMILY, PUTATIVE (AFU_ORTHOLOGUE AFUA_3G00765)-RELATED-RELATED"/>
    <property type="match status" value="1"/>
</dbReference>
<feature type="domain" description="N-acetyltransferase" evidence="2">
    <location>
        <begin position="53"/>
        <end position="197"/>
    </location>
</feature>
<sequence length="216" mass="23494">MTDANFHITTPRLYLTHLLPTNLSHCAFIVALYNTPEFIASIGGKPTSITTPEAARKLIENRFDAEHARNGYGTYLVSLKPPTADGTDEEENRASSTPIGTVSLSRGLPPDAYAAPDLGFVILPDYTRKGYAREAAAGLLEWAGRERGVSAVLGLFDPANEASKGVFRSLGFEDRGKRMLRVFGGVEGAVWARSGMEGDLAVYGLERLHPSRQKRL</sequence>
<protein>
    <submittedName>
        <fullName evidence="3">N-acetyltransferase YnaD</fullName>
    </submittedName>
</protein>
<dbReference type="EMBL" id="JAUJDW010000335">
    <property type="protein sequence ID" value="KAK0608967.1"/>
    <property type="molecule type" value="Genomic_DNA"/>
</dbReference>
<dbReference type="SUPFAM" id="SSF55729">
    <property type="entry name" value="Acyl-CoA N-acyltransferases (Nat)"/>
    <property type="match status" value="1"/>
</dbReference>
<dbReference type="InterPro" id="IPR051531">
    <property type="entry name" value="N-acetyltransferase"/>
</dbReference>
<dbReference type="GO" id="GO:0016747">
    <property type="term" value="F:acyltransferase activity, transferring groups other than amino-acyl groups"/>
    <property type="evidence" value="ECO:0007669"/>
    <property type="project" value="InterPro"/>
</dbReference>
<evidence type="ECO:0000256" key="1">
    <source>
        <dbReference type="SAM" id="MobiDB-lite"/>
    </source>
</evidence>